<evidence type="ECO:0000256" key="2">
    <source>
        <dbReference type="ARBA" id="ARBA00013168"/>
    </source>
</evidence>
<evidence type="ECO:0000256" key="9">
    <source>
        <dbReference type="ARBA" id="ARBA00023146"/>
    </source>
</evidence>
<protein>
    <recommendedName>
        <fullName evidence="2">alanine--tRNA ligase</fullName>
        <ecNumber evidence="2">6.1.1.7</ecNumber>
    </recommendedName>
</protein>
<evidence type="ECO:0000256" key="5">
    <source>
        <dbReference type="ARBA" id="ARBA00022741"/>
    </source>
</evidence>
<sequence>MQSSAIRRKFLDFFEKRGHTVVPSSSLIPDDPSVLLTTAGMQQFKPYYTGEADPMTSIHPTLGRALGSRNAVSIQKSFRTSDIDEVGDERHLTFFEMMGNFSFGGYFKKEAIKYAFDFLTEEVGLEISYVTIFEGKDTIGVPKDEASRKIWQSLGVTDIREEGIEDVFWGPTGSSGPCGPTTEVYCKNGAGEDIEVWNIVFNEFFFNGSREELLLGASGKKLERLKTPGVDTGMGLERLAMCVQKTKTVFETDLFEEHIAVLPADYTDRQKRIVADHARAGVFLLADGIRPSNKDRGYILRRLLRRAIVSGSDIARLLEITVAQYGAFYPELTHEHGRILAAYVDEHAKFSRTLRHGLKELERTETLDAKSAFRLYESFGLPYEVIKDYDGGKKTLGLTREAFDEEFRKHQEISRAGSTAKFGGHGLYMKTGEVTIRDESEVEKVTRLHTATHLLHAALRAVLGSEVRQDGSDITVERTRFDFRFPRKVTADELKKVEDWVNNTVRRDLTVQWEEMAYEEGIKKGALGFFREKYPPRVKIYTMYDTASDEVISCEFCGGPHVTHTAEVGKFTIIKEEASSAGVRRIRGVVE</sequence>
<evidence type="ECO:0000259" key="10">
    <source>
        <dbReference type="PROSITE" id="PS50860"/>
    </source>
</evidence>
<dbReference type="Proteomes" id="UP000178510">
    <property type="component" value="Unassembled WGS sequence"/>
</dbReference>
<dbReference type="AlphaFoldDB" id="A0A1G2KTW6"/>
<organism evidence="11 12">
    <name type="scientific">Candidatus Sungbacteria bacterium RIFCSPHIGHO2_02_FULL_52_23</name>
    <dbReference type="NCBI Taxonomy" id="1802274"/>
    <lineage>
        <taxon>Bacteria</taxon>
        <taxon>Candidatus Sungiibacteriota</taxon>
    </lineage>
</organism>
<evidence type="ECO:0000256" key="7">
    <source>
        <dbReference type="ARBA" id="ARBA00022884"/>
    </source>
</evidence>
<dbReference type="GO" id="GO:0005737">
    <property type="term" value="C:cytoplasm"/>
    <property type="evidence" value="ECO:0007669"/>
    <property type="project" value="InterPro"/>
</dbReference>
<feature type="domain" description="Alanyl-transfer RNA synthetases family profile" evidence="10">
    <location>
        <begin position="1"/>
        <end position="591"/>
    </location>
</feature>
<dbReference type="Gene3D" id="3.30.980.10">
    <property type="entry name" value="Threonyl-trna Synthetase, Chain A, domain 2"/>
    <property type="match status" value="1"/>
</dbReference>
<dbReference type="PANTHER" id="PTHR11777:SF9">
    <property type="entry name" value="ALANINE--TRNA LIGASE, CYTOPLASMIC"/>
    <property type="match status" value="1"/>
</dbReference>
<keyword evidence="4" id="KW-0436">Ligase</keyword>
<evidence type="ECO:0000256" key="4">
    <source>
        <dbReference type="ARBA" id="ARBA00022598"/>
    </source>
</evidence>
<dbReference type="InterPro" id="IPR012947">
    <property type="entry name" value="tRNA_SAD"/>
</dbReference>
<dbReference type="SUPFAM" id="SSF55681">
    <property type="entry name" value="Class II aaRS and biotin synthetases"/>
    <property type="match status" value="1"/>
</dbReference>
<dbReference type="GO" id="GO:0004813">
    <property type="term" value="F:alanine-tRNA ligase activity"/>
    <property type="evidence" value="ECO:0007669"/>
    <property type="project" value="UniProtKB-EC"/>
</dbReference>
<dbReference type="EC" id="6.1.1.7" evidence="2"/>
<dbReference type="InterPro" id="IPR018164">
    <property type="entry name" value="Ala-tRNA-synth_IIc_N"/>
</dbReference>
<evidence type="ECO:0000256" key="8">
    <source>
        <dbReference type="ARBA" id="ARBA00022917"/>
    </source>
</evidence>
<keyword evidence="5" id="KW-0547">Nucleotide-binding</keyword>
<keyword evidence="9" id="KW-0030">Aminoacyl-tRNA synthetase</keyword>
<dbReference type="PANTHER" id="PTHR11777">
    <property type="entry name" value="ALANYL-TRNA SYNTHETASE"/>
    <property type="match status" value="1"/>
</dbReference>
<dbReference type="GO" id="GO:0005524">
    <property type="term" value="F:ATP binding"/>
    <property type="evidence" value="ECO:0007669"/>
    <property type="project" value="UniProtKB-KW"/>
</dbReference>
<comment type="caution">
    <text evidence="11">The sequence shown here is derived from an EMBL/GenBank/DDBJ whole genome shotgun (WGS) entry which is preliminary data.</text>
</comment>
<dbReference type="Pfam" id="PF01411">
    <property type="entry name" value="tRNA-synt_2c"/>
    <property type="match status" value="1"/>
</dbReference>
<gene>
    <name evidence="11" type="ORF">A3J58_02930</name>
</gene>
<dbReference type="InterPro" id="IPR050058">
    <property type="entry name" value="Ala-tRNA_ligase"/>
</dbReference>
<evidence type="ECO:0000256" key="6">
    <source>
        <dbReference type="ARBA" id="ARBA00022840"/>
    </source>
</evidence>
<dbReference type="EMBL" id="MHQM01000037">
    <property type="protein sequence ID" value="OHA02856.1"/>
    <property type="molecule type" value="Genomic_DNA"/>
</dbReference>
<dbReference type="GO" id="GO:0002161">
    <property type="term" value="F:aminoacyl-tRNA deacylase activity"/>
    <property type="evidence" value="ECO:0007669"/>
    <property type="project" value="TreeGrafter"/>
</dbReference>
<dbReference type="InterPro" id="IPR045864">
    <property type="entry name" value="aa-tRNA-synth_II/BPL/LPL"/>
</dbReference>
<dbReference type="SUPFAM" id="SSF55186">
    <property type="entry name" value="ThrRS/AlaRS common domain"/>
    <property type="match status" value="1"/>
</dbReference>
<reference evidence="11 12" key="1">
    <citation type="journal article" date="2016" name="Nat. Commun.">
        <title>Thousands of microbial genomes shed light on interconnected biogeochemical processes in an aquifer system.</title>
        <authorList>
            <person name="Anantharaman K."/>
            <person name="Brown C.T."/>
            <person name="Hug L.A."/>
            <person name="Sharon I."/>
            <person name="Castelle C.J."/>
            <person name="Probst A.J."/>
            <person name="Thomas B.C."/>
            <person name="Singh A."/>
            <person name="Wilkins M.J."/>
            <person name="Karaoz U."/>
            <person name="Brodie E.L."/>
            <person name="Williams K.H."/>
            <person name="Hubbard S.S."/>
            <person name="Banfield J.F."/>
        </authorList>
    </citation>
    <scope>NUCLEOTIDE SEQUENCE [LARGE SCALE GENOMIC DNA]</scope>
</reference>
<dbReference type="Pfam" id="PF07973">
    <property type="entry name" value="tRNA_SAD"/>
    <property type="match status" value="1"/>
</dbReference>
<evidence type="ECO:0000256" key="3">
    <source>
        <dbReference type="ARBA" id="ARBA00022555"/>
    </source>
</evidence>
<keyword evidence="8" id="KW-0648">Protein biosynthesis</keyword>
<evidence type="ECO:0000313" key="11">
    <source>
        <dbReference type="EMBL" id="OHA02856.1"/>
    </source>
</evidence>
<dbReference type="STRING" id="1802274.A3J58_02930"/>
<keyword evidence="3" id="KW-0820">tRNA-binding</keyword>
<dbReference type="InterPro" id="IPR018163">
    <property type="entry name" value="Thr/Ala-tRNA-synth_IIc_edit"/>
</dbReference>
<evidence type="ECO:0000313" key="12">
    <source>
        <dbReference type="Proteomes" id="UP000178510"/>
    </source>
</evidence>
<dbReference type="SUPFAM" id="SSF101353">
    <property type="entry name" value="Putative anticodon-binding domain of alanyl-tRNA synthetase (AlaRS)"/>
    <property type="match status" value="1"/>
</dbReference>
<dbReference type="CDD" id="cd00673">
    <property type="entry name" value="AlaRS_core"/>
    <property type="match status" value="1"/>
</dbReference>
<name>A0A1G2KTW6_9BACT</name>
<keyword evidence="6" id="KW-0067">ATP-binding</keyword>
<dbReference type="InterPro" id="IPR002318">
    <property type="entry name" value="Ala-tRNA-lgiase_IIc"/>
</dbReference>
<keyword evidence="7" id="KW-0694">RNA-binding</keyword>
<dbReference type="GO" id="GO:0006419">
    <property type="term" value="P:alanyl-tRNA aminoacylation"/>
    <property type="evidence" value="ECO:0007669"/>
    <property type="project" value="InterPro"/>
</dbReference>
<accession>A0A1G2KTW6</accession>
<dbReference type="GO" id="GO:0000049">
    <property type="term" value="F:tRNA binding"/>
    <property type="evidence" value="ECO:0007669"/>
    <property type="project" value="UniProtKB-KW"/>
</dbReference>
<proteinExistence type="inferred from homology"/>
<comment type="similarity">
    <text evidence="1">Belongs to the class-II aminoacyl-tRNA synthetase family.</text>
</comment>
<dbReference type="Gene3D" id="3.30.54.20">
    <property type="match status" value="1"/>
</dbReference>
<dbReference type="InterPro" id="IPR018165">
    <property type="entry name" value="Ala-tRNA-synth_IIc_core"/>
</dbReference>
<dbReference type="InterPro" id="IPR018162">
    <property type="entry name" value="Ala-tRNA-ligase_IIc_anticod-bd"/>
</dbReference>
<evidence type="ECO:0000256" key="1">
    <source>
        <dbReference type="ARBA" id="ARBA00008226"/>
    </source>
</evidence>
<dbReference type="SMART" id="SM00863">
    <property type="entry name" value="tRNA_SAD"/>
    <property type="match status" value="1"/>
</dbReference>
<dbReference type="PRINTS" id="PR00980">
    <property type="entry name" value="TRNASYNTHALA"/>
</dbReference>
<dbReference type="PROSITE" id="PS50860">
    <property type="entry name" value="AA_TRNA_LIGASE_II_ALA"/>
    <property type="match status" value="1"/>
</dbReference>
<dbReference type="Gene3D" id="3.30.930.10">
    <property type="entry name" value="Bira Bifunctional Protein, Domain 2"/>
    <property type="match status" value="1"/>
</dbReference>
<dbReference type="FunFam" id="3.30.980.10:FF:000004">
    <property type="entry name" value="Alanine--tRNA ligase, cytoplasmic"/>
    <property type="match status" value="1"/>
</dbReference>